<gene>
    <name evidence="3" type="ORF">J6I90_08880</name>
    <name evidence="4" type="ORF">J6I92_06570</name>
</gene>
<dbReference type="Gene3D" id="3.40.50.1860">
    <property type="match status" value="2"/>
</dbReference>
<protein>
    <submittedName>
        <fullName evidence="3">Aspartate/glutamate racemase family protein</fullName>
    </submittedName>
</protein>
<comment type="caution">
    <text evidence="3">The sequence shown here is derived from an EMBL/GenBank/DDBJ whole genome shotgun (WGS) entry which is preliminary data.</text>
</comment>
<evidence type="ECO:0000313" key="5">
    <source>
        <dbReference type="Proteomes" id="UP001169491"/>
    </source>
</evidence>
<dbReference type="GO" id="GO:0047661">
    <property type="term" value="F:amino-acid racemase activity"/>
    <property type="evidence" value="ECO:0007669"/>
    <property type="project" value="InterPro"/>
</dbReference>
<dbReference type="AlphaFoldDB" id="A0AAW7R212"/>
<keyword evidence="5" id="KW-1185">Reference proteome</keyword>
<dbReference type="PANTHER" id="PTHR21198">
    <property type="entry name" value="GLUTAMATE RACEMASE"/>
    <property type="match status" value="1"/>
</dbReference>
<evidence type="ECO:0000313" key="4">
    <source>
        <dbReference type="EMBL" id="MDN7129528.1"/>
    </source>
</evidence>
<dbReference type="PROSITE" id="PS00924">
    <property type="entry name" value="ASP_GLU_RACEMASE_2"/>
    <property type="match status" value="1"/>
</dbReference>
<dbReference type="NCBIfam" id="TIGR00035">
    <property type="entry name" value="asp_race"/>
    <property type="match status" value="1"/>
</dbReference>
<dbReference type="InterPro" id="IPR033134">
    <property type="entry name" value="Asp/Glu_racemase_AS_2"/>
</dbReference>
<dbReference type="InterPro" id="IPR001920">
    <property type="entry name" value="Asp/Glu_race"/>
</dbReference>
<evidence type="ECO:0000313" key="3">
    <source>
        <dbReference type="EMBL" id="MDN7124997.1"/>
    </source>
</evidence>
<dbReference type="EMBL" id="JAGGJC010000002">
    <property type="protein sequence ID" value="MDN7129528.1"/>
    <property type="molecule type" value="Genomic_DNA"/>
</dbReference>
<comment type="similarity">
    <text evidence="1">Belongs to the aspartate/glutamate racemases family.</text>
</comment>
<dbReference type="Proteomes" id="UP001169491">
    <property type="component" value="Unassembled WGS sequence"/>
</dbReference>
<proteinExistence type="inferred from homology"/>
<organism evidence="3 6">
    <name type="scientific">Pseudidiomarina terrestris</name>
    <dbReference type="NCBI Taxonomy" id="2820060"/>
    <lineage>
        <taxon>Bacteria</taxon>
        <taxon>Pseudomonadati</taxon>
        <taxon>Pseudomonadota</taxon>
        <taxon>Gammaproteobacteria</taxon>
        <taxon>Alteromonadales</taxon>
        <taxon>Idiomarinaceae</taxon>
        <taxon>Pseudidiomarina</taxon>
    </lineage>
</organism>
<keyword evidence="2" id="KW-0413">Isomerase</keyword>
<dbReference type="Pfam" id="PF01177">
    <property type="entry name" value="Asp_Glu_race"/>
    <property type="match status" value="1"/>
</dbReference>
<dbReference type="PANTHER" id="PTHR21198:SF7">
    <property type="entry name" value="ASPARTATE-GLUTAMATE RACEMASE FAMILY"/>
    <property type="match status" value="1"/>
</dbReference>
<dbReference type="InterPro" id="IPR015942">
    <property type="entry name" value="Asp/Glu/hydantoin_racemase"/>
</dbReference>
<evidence type="ECO:0000256" key="2">
    <source>
        <dbReference type="ARBA" id="ARBA00023235"/>
    </source>
</evidence>
<evidence type="ECO:0000256" key="1">
    <source>
        <dbReference type="ARBA" id="ARBA00007847"/>
    </source>
</evidence>
<dbReference type="EMBL" id="JAGGJB010000004">
    <property type="protein sequence ID" value="MDN7124997.1"/>
    <property type="molecule type" value="Genomic_DNA"/>
</dbReference>
<dbReference type="Proteomes" id="UP001169492">
    <property type="component" value="Unassembled WGS sequence"/>
</dbReference>
<reference evidence="5 6" key="1">
    <citation type="submission" date="2021-03" db="EMBL/GenBank/DDBJ databases">
        <title>Pseudidiomarina terrestris, a new bacterium isolated from saline soil.</title>
        <authorList>
            <person name="Galisteo C."/>
            <person name="De La Haba R."/>
            <person name="Sanchez-Porro C."/>
            <person name="Ventosa A."/>
        </authorList>
    </citation>
    <scope>NUCLEOTIDE SEQUENCE [LARGE SCALE GENOMIC DNA]</scope>
    <source>
        <strain evidence="3 6">1APP75-32.1</strain>
        <strain evidence="5">1APR75-15</strain>
        <strain evidence="4">1ASR75-15</strain>
    </source>
</reference>
<dbReference type="RefSeq" id="WP_301774740.1">
    <property type="nucleotide sequence ID" value="NZ_JAGGJB010000004.1"/>
</dbReference>
<sequence length="232" mass="25294">MKTIGVIGGMSWESTAVYYRLLNQYTRNSCGGHHSAKLVLFSVDFAEIEALQRAGDWTQTAIILRQAAQALEAAGADMVLIATNTMHKVADEVQAGIGVPLLHIIDALAEAIRSNNHGTVGLLGTRFTMEQDFYRQRLEQHGITVLTPPSAARQFIHACIFDELCQGKFNVAAKQRFLAVCEELAERGAEGVILGCTEIGLLLNQNDTLIKLYDTTEIHAAAAIKAALQDTR</sequence>
<name>A0AAW7R212_9GAMM</name>
<dbReference type="SUPFAM" id="SSF53681">
    <property type="entry name" value="Aspartate/glutamate racemase"/>
    <property type="match status" value="2"/>
</dbReference>
<evidence type="ECO:0000313" key="6">
    <source>
        <dbReference type="Proteomes" id="UP001169492"/>
    </source>
</evidence>
<dbReference type="InterPro" id="IPR004380">
    <property type="entry name" value="Asp_race"/>
</dbReference>
<accession>A0AAW7R212</accession>